<proteinExistence type="predicted"/>
<keyword evidence="1" id="KW-1133">Transmembrane helix</keyword>
<evidence type="ECO:0000313" key="3">
    <source>
        <dbReference type="Proteomes" id="UP001302249"/>
    </source>
</evidence>
<keyword evidence="1" id="KW-0812">Transmembrane</keyword>
<accession>A0ABZ0B9J2</accession>
<dbReference type="RefSeq" id="WP_133494293.1">
    <property type="nucleotide sequence ID" value="NZ_CP135076.1"/>
</dbReference>
<keyword evidence="1" id="KW-0472">Membrane</keyword>
<organism evidence="2 3">
    <name type="scientific">Stakelama saccharophila</name>
    <dbReference type="NCBI Taxonomy" id="3075605"/>
    <lineage>
        <taxon>Bacteria</taxon>
        <taxon>Pseudomonadati</taxon>
        <taxon>Pseudomonadota</taxon>
        <taxon>Alphaproteobacteria</taxon>
        <taxon>Sphingomonadales</taxon>
        <taxon>Sphingomonadaceae</taxon>
        <taxon>Stakelama</taxon>
    </lineage>
</organism>
<protein>
    <submittedName>
        <fullName evidence="2">Uncharacterized protein</fullName>
    </submittedName>
</protein>
<reference evidence="2 3" key="1">
    <citation type="submission" date="2023-09" db="EMBL/GenBank/DDBJ databases">
        <authorList>
            <person name="Rey-Velasco X."/>
        </authorList>
    </citation>
    <scope>NUCLEOTIDE SEQUENCE [LARGE SCALE GENOMIC DNA]</scope>
    <source>
        <strain evidence="2 3">W311</strain>
    </source>
</reference>
<sequence length="84" mass="8899">MTMKPMQSDVAAPLDAAFISGVWQRIGTITERQRRLRQTALSALFLAIATVSGMGIAGSDPARAHPSAIWVTDHAPAALLDLEG</sequence>
<name>A0ABZ0B9J2_9SPHN</name>
<dbReference type="EMBL" id="CP135076">
    <property type="protein sequence ID" value="WNO53513.1"/>
    <property type="molecule type" value="Genomic_DNA"/>
</dbReference>
<keyword evidence="3" id="KW-1185">Reference proteome</keyword>
<feature type="transmembrane region" description="Helical" evidence="1">
    <location>
        <begin position="39"/>
        <end position="57"/>
    </location>
</feature>
<evidence type="ECO:0000313" key="2">
    <source>
        <dbReference type="EMBL" id="WNO53513.1"/>
    </source>
</evidence>
<dbReference type="Proteomes" id="UP001302249">
    <property type="component" value="Chromosome"/>
</dbReference>
<gene>
    <name evidence="2" type="ORF">RPR59_13880</name>
</gene>
<evidence type="ECO:0000256" key="1">
    <source>
        <dbReference type="SAM" id="Phobius"/>
    </source>
</evidence>